<reference evidence="11 12" key="1">
    <citation type="submission" date="2018-04" db="EMBL/GenBank/DDBJ databases">
        <title>Polynucleobacter sp. LimPoW16 genome.</title>
        <authorList>
            <person name="Hahn M.W."/>
        </authorList>
    </citation>
    <scope>NUCLEOTIDE SEQUENCE [LARGE SCALE GENOMIC DNA]</scope>
    <source>
        <strain evidence="11 12">LimPoW16</strain>
    </source>
</reference>
<dbReference type="InterPro" id="IPR023753">
    <property type="entry name" value="FAD/NAD-binding_dom"/>
</dbReference>
<dbReference type="InterPro" id="IPR041364">
    <property type="entry name" value="Rbx-bd"/>
</dbReference>
<keyword evidence="8" id="KW-0520">NAD</keyword>
<dbReference type="PANTHER" id="PTHR43429">
    <property type="entry name" value="PYRIDINE NUCLEOTIDE-DISULFIDE OXIDOREDUCTASE DOMAIN-CONTAINING"/>
    <property type="match status" value="1"/>
</dbReference>
<protein>
    <submittedName>
        <fullName evidence="11">FAD-dependent oxidoreductase</fullName>
    </submittedName>
</protein>
<evidence type="ECO:0000259" key="10">
    <source>
        <dbReference type="Pfam" id="PF18113"/>
    </source>
</evidence>
<evidence type="ECO:0000256" key="2">
    <source>
        <dbReference type="ARBA" id="ARBA00004496"/>
    </source>
</evidence>
<evidence type="ECO:0000313" key="12">
    <source>
        <dbReference type="Proteomes" id="UP000500806"/>
    </source>
</evidence>
<keyword evidence="7" id="KW-0560">Oxidoreductase</keyword>
<keyword evidence="5" id="KW-0285">Flavoprotein</keyword>
<name>A0A6M9PQF9_9BURK</name>
<comment type="cofactor">
    <cofactor evidence="1">
        <name>FAD</name>
        <dbReference type="ChEBI" id="CHEBI:57692"/>
    </cofactor>
</comment>
<gene>
    <name evidence="11" type="ORF">DCO16_07150</name>
</gene>
<evidence type="ECO:0000256" key="8">
    <source>
        <dbReference type="ARBA" id="ARBA00023027"/>
    </source>
</evidence>
<accession>A0A6M9PQF9</accession>
<dbReference type="PANTHER" id="PTHR43429:SF3">
    <property type="entry name" value="NITRITE REDUCTASE [NAD(P)H]"/>
    <property type="match status" value="1"/>
</dbReference>
<comment type="subcellular location">
    <subcellularLocation>
        <location evidence="2">Cytoplasm</location>
    </subcellularLocation>
</comment>
<evidence type="ECO:0000259" key="9">
    <source>
        <dbReference type="Pfam" id="PF07992"/>
    </source>
</evidence>
<dbReference type="GO" id="GO:0016491">
    <property type="term" value="F:oxidoreductase activity"/>
    <property type="evidence" value="ECO:0007669"/>
    <property type="project" value="UniProtKB-KW"/>
</dbReference>
<dbReference type="PRINTS" id="PR00368">
    <property type="entry name" value="FADPNR"/>
</dbReference>
<dbReference type="AlphaFoldDB" id="A0A6M9PQF9"/>
<comment type="similarity">
    <text evidence="3">Belongs to the FAD-dependent oxidoreductase family.</text>
</comment>
<dbReference type="InterPro" id="IPR036188">
    <property type="entry name" value="FAD/NAD-bd_sf"/>
</dbReference>
<evidence type="ECO:0000313" key="11">
    <source>
        <dbReference type="EMBL" id="QKM62849.1"/>
    </source>
</evidence>
<sequence length="406" mass="43050">MPGHQSQSYSFNALLGSLHLDQQAPPASIVIIGSGLAGYTVIREIRKLDKSVPITLVTREPGYFYSKPMLSTALASNKEAEQLISGNSESMATQLDITILGGVDVSAIDTKAHTITTSQGILSYGKLVLGLGADQIRLPLQGNAAHQVMTVNDLEEYAEFRKVIHDKKQITILGAGLIGCEFANDLISKSFKVDVIDLAPQALGRLLPEAAALALQNKLSDGGVRWHFGTTVQSLDCEGDHLKITLANGNMIQSDVFLSAVGLKPRLALAKAAGIETALGIQVNRQLKTSAQNVYAIGDCAEVDGLVLPYVMPIMQAARALAPTLIGQETTLTYPAMPVMVKTPALPTIVSPPAKDSNGQWKINTVEGGIEARFESTDGQLLGFALLGTATAQRGALTKELPSILS</sequence>
<dbReference type="Proteomes" id="UP000500806">
    <property type="component" value="Chromosome"/>
</dbReference>
<dbReference type="Pfam" id="PF18113">
    <property type="entry name" value="Rbx_binding"/>
    <property type="match status" value="1"/>
</dbReference>
<evidence type="ECO:0000256" key="3">
    <source>
        <dbReference type="ARBA" id="ARBA00006442"/>
    </source>
</evidence>
<keyword evidence="6" id="KW-0274">FAD</keyword>
<evidence type="ECO:0000256" key="5">
    <source>
        <dbReference type="ARBA" id="ARBA00022630"/>
    </source>
</evidence>
<dbReference type="InterPro" id="IPR050260">
    <property type="entry name" value="FAD-bd_OxRdtase"/>
</dbReference>
<evidence type="ECO:0000256" key="7">
    <source>
        <dbReference type="ARBA" id="ARBA00023002"/>
    </source>
</evidence>
<feature type="domain" description="FAD/NAD(P)-binding" evidence="9">
    <location>
        <begin position="28"/>
        <end position="311"/>
    </location>
</feature>
<evidence type="ECO:0000256" key="4">
    <source>
        <dbReference type="ARBA" id="ARBA00022490"/>
    </source>
</evidence>
<proteinExistence type="inferred from homology"/>
<organism evidence="11 12">
    <name type="scientific">Polynucleobacter antarcticus</name>
    <dbReference type="NCBI Taxonomy" id="1743162"/>
    <lineage>
        <taxon>Bacteria</taxon>
        <taxon>Pseudomonadati</taxon>
        <taxon>Pseudomonadota</taxon>
        <taxon>Betaproteobacteria</taxon>
        <taxon>Burkholderiales</taxon>
        <taxon>Burkholderiaceae</taxon>
        <taxon>Polynucleobacter</taxon>
    </lineage>
</organism>
<keyword evidence="4" id="KW-0963">Cytoplasm</keyword>
<feature type="domain" description="Rubredoxin binding" evidence="10">
    <location>
        <begin position="332"/>
        <end position="401"/>
    </location>
</feature>
<dbReference type="Gene3D" id="3.50.50.60">
    <property type="entry name" value="FAD/NAD(P)-binding domain"/>
    <property type="match status" value="2"/>
</dbReference>
<dbReference type="KEGG" id="pani:DCO16_07150"/>
<dbReference type="Gene3D" id="3.30.390.120">
    <property type="match status" value="1"/>
</dbReference>
<keyword evidence="12" id="KW-1185">Reference proteome</keyword>
<evidence type="ECO:0000256" key="6">
    <source>
        <dbReference type="ARBA" id="ARBA00022827"/>
    </source>
</evidence>
<dbReference type="Pfam" id="PF07992">
    <property type="entry name" value="Pyr_redox_2"/>
    <property type="match status" value="1"/>
</dbReference>
<dbReference type="SUPFAM" id="SSF51905">
    <property type="entry name" value="FAD/NAD(P)-binding domain"/>
    <property type="match status" value="1"/>
</dbReference>
<dbReference type="GO" id="GO:0005737">
    <property type="term" value="C:cytoplasm"/>
    <property type="evidence" value="ECO:0007669"/>
    <property type="project" value="UniProtKB-SubCell"/>
</dbReference>
<evidence type="ECO:0000256" key="1">
    <source>
        <dbReference type="ARBA" id="ARBA00001974"/>
    </source>
</evidence>
<dbReference type="PRINTS" id="PR00411">
    <property type="entry name" value="PNDRDTASEI"/>
</dbReference>
<dbReference type="EMBL" id="CP028941">
    <property type="protein sequence ID" value="QKM62849.1"/>
    <property type="molecule type" value="Genomic_DNA"/>
</dbReference>